<evidence type="ECO:0000256" key="3">
    <source>
        <dbReference type="ARBA" id="ARBA00022448"/>
    </source>
</evidence>
<evidence type="ECO:0000313" key="14">
    <source>
        <dbReference type="EMBL" id="TSP12222.1"/>
    </source>
</evidence>
<evidence type="ECO:0000256" key="1">
    <source>
        <dbReference type="ARBA" id="ARBA00004651"/>
    </source>
</evidence>
<dbReference type="EMBL" id="VCIZ01000007">
    <property type="protein sequence ID" value="TSP12222.1"/>
    <property type="molecule type" value="Genomic_DNA"/>
</dbReference>
<evidence type="ECO:0000256" key="5">
    <source>
        <dbReference type="ARBA" id="ARBA00022617"/>
    </source>
</evidence>
<dbReference type="InterPro" id="IPR016174">
    <property type="entry name" value="Di-haem_cyt_TM"/>
</dbReference>
<comment type="subcellular location">
    <subcellularLocation>
        <location evidence="1">Cell membrane</location>
        <topology evidence="1">Multi-pass membrane protein</topology>
    </subcellularLocation>
</comment>
<dbReference type="PANTHER" id="PTHR30485:SF1">
    <property type="entry name" value="CYTOCHROME YDHU-RELATED"/>
    <property type="match status" value="1"/>
</dbReference>
<keyword evidence="7" id="KW-0479">Metal-binding</keyword>
<keyword evidence="5" id="KW-0349">Heme</keyword>
<keyword evidence="4" id="KW-1003">Cell membrane</keyword>
<feature type="transmembrane region" description="Helical" evidence="12">
    <location>
        <begin position="59"/>
        <end position="83"/>
    </location>
</feature>
<name>A0ABY3ENA7_9BURK</name>
<dbReference type="InterPro" id="IPR051542">
    <property type="entry name" value="Hydrogenase_cytochrome"/>
</dbReference>
<evidence type="ECO:0000256" key="4">
    <source>
        <dbReference type="ARBA" id="ARBA00022475"/>
    </source>
</evidence>
<dbReference type="Pfam" id="PF01292">
    <property type="entry name" value="Ni_hydr_CYTB"/>
    <property type="match status" value="1"/>
</dbReference>
<evidence type="ECO:0000256" key="8">
    <source>
        <dbReference type="ARBA" id="ARBA00022982"/>
    </source>
</evidence>
<gene>
    <name evidence="14" type="ORF">FGG12_14550</name>
</gene>
<comment type="caution">
    <text evidence="14">The sequence shown here is derived from an EMBL/GenBank/DDBJ whole genome shotgun (WGS) entry which is preliminary data.</text>
</comment>
<feature type="transmembrane region" description="Helical" evidence="12">
    <location>
        <begin position="124"/>
        <end position="144"/>
    </location>
</feature>
<feature type="transmembrane region" description="Helical" evidence="12">
    <location>
        <begin position="164"/>
        <end position="187"/>
    </location>
</feature>
<organism evidence="14 15">
    <name type="scientific">Cupriavidus campinensis</name>
    <dbReference type="NCBI Taxonomy" id="151783"/>
    <lineage>
        <taxon>Bacteria</taxon>
        <taxon>Pseudomonadati</taxon>
        <taxon>Pseudomonadota</taxon>
        <taxon>Betaproteobacteria</taxon>
        <taxon>Burkholderiales</taxon>
        <taxon>Burkholderiaceae</taxon>
        <taxon>Cupriavidus</taxon>
    </lineage>
</organism>
<evidence type="ECO:0000256" key="2">
    <source>
        <dbReference type="ARBA" id="ARBA00008622"/>
    </source>
</evidence>
<evidence type="ECO:0000256" key="10">
    <source>
        <dbReference type="ARBA" id="ARBA00023004"/>
    </source>
</evidence>
<reference evidence="14 15" key="1">
    <citation type="submission" date="2019-05" db="EMBL/GenBank/DDBJ databases">
        <title>Whole genome sequence analysis of Cupriavidus campinensis S14E4C strain.</title>
        <authorList>
            <person name="Abbaszade G."/>
            <person name="Szabo A."/>
            <person name="Toumi M."/>
            <person name="Toth E."/>
        </authorList>
    </citation>
    <scope>NUCLEOTIDE SEQUENCE [LARGE SCALE GENOMIC DNA]</scope>
    <source>
        <strain evidence="14 15">S14E4C</strain>
    </source>
</reference>
<dbReference type="Proteomes" id="UP000318943">
    <property type="component" value="Unassembled WGS sequence"/>
</dbReference>
<dbReference type="PRINTS" id="PR00161">
    <property type="entry name" value="NIHGNASECYTB"/>
</dbReference>
<protein>
    <submittedName>
        <fullName evidence="14">Cytochrome b/b6 domain-containing protein</fullName>
    </submittedName>
</protein>
<accession>A0ABY3ENA7</accession>
<dbReference type="InterPro" id="IPR011577">
    <property type="entry name" value="Cyt_b561_bac/Ni-Hgenase"/>
</dbReference>
<evidence type="ECO:0000256" key="6">
    <source>
        <dbReference type="ARBA" id="ARBA00022692"/>
    </source>
</evidence>
<keyword evidence="15" id="KW-1185">Reference proteome</keyword>
<keyword evidence="8" id="KW-0249">Electron transport</keyword>
<feature type="domain" description="Cytochrome b561 bacterial/Ni-hydrogenase" evidence="13">
    <location>
        <begin position="10"/>
        <end position="197"/>
    </location>
</feature>
<evidence type="ECO:0000259" key="13">
    <source>
        <dbReference type="Pfam" id="PF01292"/>
    </source>
</evidence>
<feature type="transmembrane region" description="Helical" evidence="12">
    <location>
        <begin position="20"/>
        <end position="39"/>
    </location>
</feature>
<keyword evidence="10" id="KW-0408">Iron</keyword>
<keyword evidence="3" id="KW-0813">Transport</keyword>
<keyword evidence="11 12" id="KW-0472">Membrane</keyword>
<dbReference type="SUPFAM" id="SSF81342">
    <property type="entry name" value="Transmembrane di-heme cytochromes"/>
    <property type="match status" value="1"/>
</dbReference>
<comment type="similarity">
    <text evidence="2">Belongs to the HupC/HyaC/HydC family.</text>
</comment>
<dbReference type="Gene3D" id="1.20.950.20">
    <property type="entry name" value="Transmembrane di-heme cytochromes, Chain C"/>
    <property type="match status" value="1"/>
</dbReference>
<keyword evidence="6 12" id="KW-0812">Transmembrane</keyword>
<evidence type="ECO:0000256" key="7">
    <source>
        <dbReference type="ARBA" id="ARBA00022723"/>
    </source>
</evidence>
<dbReference type="InterPro" id="IPR000516">
    <property type="entry name" value="Ni-dep_Hydgase_cyt-B"/>
</dbReference>
<proteinExistence type="inferred from homology"/>
<evidence type="ECO:0000256" key="12">
    <source>
        <dbReference type="SAM" id="Phobius"/>
    </source>
</evidence>
<keyword evidence="9 12" id="KW-1133">Transmembrane helix</keyword>
<sequence>MLSTMRVIIHPRFVRITHWLNAIAIVCMASSGWAIYNASPIFPFSFPARLTLGGWLGGAIAWHLAVMWLLVTNGLVYLACALASGHLRRRLLPLHPRAILRDGALALRFRLSHDSGEYNAVQRLLYVGVLLVGVVVVLSGLAIWKPVQLQWLTALMGGYDRARVVHFVAMAAIVAFVVVHLVLVFMFPRTLVSMVTGRDTHRSAHQS</sequence>
<evidence type="ECO:0000256" key="9">
    <source>
        <dbReference type="ARBA" id="ARBA00022989"/>
    </source>
</evidence>
<evidence type="ECO:0000256" key="11">
    <source>
        <dbReference type="ARBA" id="ARBA00023136"/>
    </source>
</evidence>
<dbReference type="PANTHER" id="PTHR30485">
    <property type="entry name" value="NI/FE-HYDROGENASE 1 B-TYPE CYTOCHROME SUBUNIT"/>
    <property type="match status" value="1"/>
</dbReference>
<evidence type="ECO:0000313" key="15">
    <source>
        <dbReference type="Proteomes" id="UP000318943"/>
    </source>
</evidence>